<dbReference type="GO" id="GO:0016020">
    <property type="term" value="C:membrane"/>
    <property type="evidence" value="ECO:0007669"/>
    <property type="project" value="GOC"/>
</dbReference>
<dbReference type="PANTHER" id="PTHR28026:SF9">
    <property type="entry name" value="2-HYDROXY-PALMITIC ACID DIOXYGENASE MPO1"/>
    <property type="match status" value="1"/>
</dbReference>
<evidence type="ECO:0008006" key="4">
    <source>
        <dbReference type="Google" id="ProtNLM"/>
    </source>
</evidence>
<dbReference type="Pfam" id="PF06127">
    <property type="entry name" value="Mpo1-like"/>
    <property type="match status" value="1"/>
</dbReference>
<feature type="transmembrane region" description="Helical" evidence="1">
    <location>
        <begin position="189"/>
        <end position="207"/>
    </location>
</feature>
<dbReference type="AlphaFoldDB" id="A0A5A8CVH7"/>
<gene>
    <name evidence="2" type="ORF">FNF29_01245</name>
</gene>
<dbReference type="InterPro" id="IPR009305">
    <property type="entry name" value="Mpo1-like"/>
</dbReference>
<protein>
    <recommendedName>
        <fullName evidence="4">DUF962 domain-containing protein</fullName>
    </recommendedName>
</protein>
<dbReference type="Proteomes" id="UP000323011">
    <property type="component" value="Unassembled WGS sequence"/>
</dbReference>
<evidence type="ECO:0000256" key="1">
    <source>
        <dbReference type="SAM" id="Phobius"/>
    </source>
</evidence>
<feature type="transmembrane region" description="Helical" evidence="1">
    <location>
        <begin position="153"/>
        <end position="177"/>
    </location>
</feature>
<keyword evidence="1" id="KW-0472">Membrane</keyword>
<sequence length="271" mass="29937">MHRSFLPPAAKGVSGHDVAGRLGLFVLKLADLTAAALSRQILGGKPQRVRAERATTSKMPKDSGEFDQAKFDAMVSSQSWLLRGFTFYAKYHWDPINQLIHMCCIWPILFSAIVLFADIPLPESVVAQIPAAVVEAVPFRMDNVGFVVAVAYFLWHFTLSFSIGAVANCLVIACLIGSDAWHANYPETLPAYAWALHIGCWIAQFYGHGVHEQRRPALLENLFASVFMAPIFVVIEGLCAAGFMPEFHAKLTAVVEPEVRHFHAQRKAKSS</sequence>
<dbReference type="EMBL" id="VLTN01000004">
    <property type="protein sequence ID" value="KAA0156454.1"/>
    <property type="molecule type" value="Genomic_DNA"/>
</dbReference>
<reference evidence="2 3" key="1">
    <citation type="submission" date="2019-07" db="EMBL/GenBank/DDBJ databases">
        <title>Genomes of Cafeteria roenbergensis.</title>
        <authorList>
            <person name="Fischer M.G."/>
            <person name="Hackl T."/>
            <person name="Roman M."/>
        </authorList>
    </citation>
    <scope>NUCLEOTIDE SEQUENCE [LARGE SCALE GENOMIC DNA]</scope>
    <source>
        <strain evidence="2 3">BVI</strain>
    </source>
</reference>
<keyword evidence="1" id="KW-1133">Transmembrane helix</keyword>
<keyword evidence="3" id="KW-1185">Reference proteome</keyword>
<name>A0A5A8CVH7_CAFRO</name>
<evidence type="ECO:0000313" key="3">
    <source>
        <dbReference type="Proteomes" id="UP000323011"/>
    </source>
</evidence>
<dbReference type="GO" id="GO:0005783">
    <property type="term" value="C:endoplasmic reticulum"/>
    <property type="evidence" value="ECO:0007669"/>
    <property type="project" value="TreeGrafter"/>
</dbReference>
<feature type="transmembrane region" description="Helical" evidence="1">
    <location>
        <begin position="222"/>
        <end position="243"/>
    </location>
</feature>
<proteinExistence type="predicted"/>
<comment type="caution">
    <text evidence="2">The sequence shown here is derived from an EMBL/GenBank/DDBJ whole genome shotgun (WGS) entry which is preliminary data.</text>
</comment>
<accession>A0A5A8CVH7</accession>
<organism evidence="2 3">
    <name type="scientific">Cafeteria roenbergensis</name>
    <name type="common">Marine flagellate</name>
    <dbReference type="NCBI Taxonomy" id="33653"/>
    <lineage>
        <taxon>Eukaryota</taxon>
        <taxon>Sar</taxon>
        <taxon>Stramenopiles</taxon>
        <taxon>Bigyra</taxon>
        <taxon>Opalozoa</taxon>
        <taxon>Bicosoecida</taxon>
        <taxon>Cafeteriaceae</taxon>
        <taxon>Cafeteria</taxon>
    </lineage>
</organism>
<dbReference type="PANTHER" id="PTHR28026">
    <property type="entry name" value="DUF962 DOMAIN PROTEIN (AFU_ORTHOLOGUE AFUA_8G05310)"/>
    <property type="match status" value="1"/>
</dbReference>
<dbReference type="GO" id="GO:0046521">
    <property type="term" value="P:sphingoid catabolic process"/>
    <property type="evidence" value="ECO:0007669"/>
    <property type="project" value="TreeGrafter"/>
</dbReference>
<feature type="transmembrane region" description="Helical" evidence="1">
    <location>
        <begin position="99"/>
        <end position="117"/>
    </location>
</feature>
<evidence type="ECO:0000313" key="2">
    <source>
        <dbReference type="EMBL" id="KAA0156454.1"/>
    </source>
</evidence>
<keyword evidence="1" id="KW-0812">Transmembrane</keyword>